<organism evidence="2 3">
    <name type="scientific">Friedmanniomyces endolithicus</name>
    <dbReference type="NCBI Taxonomy" id="329885"/>
    <lineage>
        <taxon>Eukaryota</taxon>
        <taxon>Fungi</taxon>
        <taxon>Dikarya</taxon>
        <taxon>Ascomycota</taxon>
        <taxon>Pezizomycotina</taxon>
        <taxon>Dothideomycetes</taxon>
        <taxon>Dothideomycetidae</taxon>
        <taxon>Mycosphaerellales</taxon>
        <taxon>Teratosphaeriaceae</taxon>
        <taxon>Friedmanniomyces</taxon>
    </lineage>
</organism>
<feature type="region of interest" description="Disordered" evidence="1">
    <location>
        <begin position="1"/>
        <end position="76"/>
    </location>
</feature>
<protein>
    <submittedName>
        <fullName evidence="2">Uncharacterized protein</fullName>
    </submittedName>
</protein>
<evidence type="ECO:0000256" key="1">
    <source>
        <dbReference type="SAM" id="MobiDB-lite"/>
    </source>
</evidence>
<evidence type="ECO:0000313" key="2">
    <source>
        <dbReference type="EMBL" id="KAK0949043.1"/>
    </source>
</evidence>
<dbReference type="Proteomes" id="UP001175353">
    <property type="component" value="Unassembled WGS sequence"/>
</dbReference>
<name>A0AAN6GXD8_9PEZI</name>
<dbReference type="AlphaFoldDB" id="A0AAN6GXD8"/>
<feature type="compositionally biased region" description="Acidic residues" evidence="1">
    <location>
        <begin position="60"/>
        <end position="76"/>
    </location>
</feature>
<comment type="caution">
    <text evidence="2">The sequence shown here is derived from an EMBL/GenBank/DDBJ whole genome shotgun (WGS) entry which is preliminary data.</text>
</comment>
<accession>A0AAN6GXD8</accession>
<feature type="non-terminal residue" evidence="2">
    <location>
        <position position="106"/>
    </location>
</feature>
<reference evidence="2" key="1">
    <citation type="submission" date="2023-06" db="EMBL/GenBank/DDBJ databases">
        <title>Black Yeasts Isolated from many extreme environments.</title>
        <authorList>
            <person name="Coleine C."/>
            <person name="Stajich J.E."/>
            <person name="Selbmann L."/>
        </authorList>
    </citation>
    <scope>NUCLEOTIDE SEQUENCE</scope>
    <source>
        <strain evidence="2">CCFEE 5200</strain>
    </source>
</reference>
<gene>
    <name evidence="2" type="ORF">LTR91_026769</name>
</gene>
<proteinExistence type="predicted"/>
<keyword evidence="3" id="KW-1185">Reference proteome</keyword>
<evidence type="ECO:0000313" key="3">
    <source>
        <dbReference type="Proteomes" id="UP001175353"/>
    </source>
</evidence>
<sequence>MGSTEEQPLLPTVATPRAQLKRKHHEIIDLTADDEEPIRAAPGVRDAQRDQSTMQRMLGDDEVESGSQEEEDEDDSVVDDYLDHFEMQPYVAEAGSKDALSQERAI</sequence>
<dbReference type="EMBL" id="JAUJLE010001442">
    <property type="protein sequence ID" value="KAK0949043.1"/>
    <property type="molecule type" value="Genomic_DNA"/>
</dbReference>